<feature type="region of interest" description="Disordered" evidence="1">
    <location>
        <begin position="31"/>
        <end position="63"/>
    </location>
</feature>
<protein>
    <recommendedName>
        <fullName evidence="2">Ig-like domain-containing protein</fullName>
    </recommendedName>
</protein>
<evidence type="ECO:0000256" key="1">
    <source>
        <dbReference type="SAM" id="MobiDB-lite"/>
    </source>
</evidence>
<name>A0A1I6HAS4_9EURY</name>
<dbReference type="Proteomes" id="UP000243250">
    <property type="component" value="Unassembled WGS sequence"/>
</dbReference>
<accession>A0A1I6HAS4</accession>
<dbReference type="OrthoDB" id="307531at2157"/>
<dbReference type="STRING" id="555875.SAMN04488124_1998"/>
<sequence length="364" mass="39151">MRRLDATNRRRLLGAVATLGSVGLAGCNALVGSGGEETSKGRDGTARSETTTKRRPNGRGEALEQTVSVGNPNATDAYVTVVVTDESDRTVFVESAALTPGERRPLDASIPESGSYRVLAETSDGRRETFEWTSDERLDGFSLTVLPDGFDFWRVAWCRDCALGRGASDDVPLPGDGSGRWYAPASLVLENPETVVRTARVEVELDDATLVDGAYEVPAGTQVEVPITYRSGEYRVRVELDESVVAESWTVPGQPSLFVDVRDATTGCGPANSELTVVNYDDKTHAVDVRIESGDEELFAERWTLGADESTSVVPVSSSGRYGVRVQIDDADPFYSVWWSCPPRGAAAVVVDASGGGSLSQMRW</sequence>
<dbReference type="PROSITE" id="PS51257">
    <property type="entry name" value="PROKAR_LIPOPROTEIN"/>
    <property type="match status" value="1"/>
</dbReference>
<dbReference type="RefSeq" id="WP_139229708.1">
    <property type="nucleotide sequence ID" value="NZ_FOYS01000003.1"/>
</dbReference>
<feature type="domain" description="Ig-like" evidence="2">
    <location>
        <begin position="76"/>
        <end position="144"/>
    </location>
</feature>
<dbReference type="Pfam" id="PF25942">
    <property type="entry name" value="Ig_halo"/>
    <property type="match status" value="3"/>
</dbReference>
<feature type="domain" description="Ig-like" evidence="2">
    <location>
        <begin position="284"/>
        <end position="361"/>
    </location>
</feature>
<feature type="domain" description="Ig-like" evidence="2">
    <location>
        <begin position="200"/>
        <end position="261"/>
    </location>
</feature>
<keyword evidence="4" id="KW-1185">Reference proteome</keyword>
<feature type="compositionally biased region" description="Basic and acidic residues" evidence="1">
    <location>
        <begin position="37"/>
        <end position="52"/>
    </location>
</feature>
<dbReference type="InterPro" id="IPR058929">
    <property type="entry name" value="Ig_halo"/>
</dbReference>
<organism evidence="3 4">
    <name type="scientific">Halogeometricum limi</name>
    <dbReference type="NCBI Taxonomy" id="555875"/>
    <lineage>
        <taxon>Archaea</taxon>
        <taxon>Methanobacteriati</taxon>
        <taxon>Methanobacteriota</taxon>
        <taxon>Stenosarchaea group</taxon>
        <taxon>Halobacteria</taxon>
        <taxon>Halobacteriales</taxon>
        <taxon>Haloferacaceae</taxon>
        <taxon>Halogeometricum</taxon>
    </lineage>
</organism>
<dbReference type="AlphaFoldDB" id="A0A1I6HAS4"/>
<evidence type="ECO:0000313" key="3">
    <source>
        <dbReference type="EMBL" id="SFR51596.1"/>
    </source>
</evidence>
<gene>
    <name evidence="3" type="ORF">SAMN04488124_1998</name>
</gene>
<evidence type="ECO:0000259" key="2">
    <source>
        <dbReference type="Pfam" id="PF25942"/>
    </source>
</evidence>
<evidence type="ECO:0000313" key="4">
    <source>
        <dbReference type="Proteomes" id="UP000243250"/>
    </source>
</evidence>
<dbReference type="EMBL" id="FOYS01000003">
    <property type="protein sequence ID" value="SFR51596.1"/>
    <property type="molecule type" value="Genomic_DNA"/>
</dbReference>
<proteinExistence type="predicted"/>
<reference evidence="4" key="1">
    <citation type="submission" date="2016-10" db="EMBL/GenBank/DDBJ databases">
        <authorList>
            <person name="Varghese N."/>
            <person name="Submissions S."/>
        </authorList>
    </citation>
    <scope>NUCLEOTIDE SEQUENCE [LARGE SCALE GENOMIC DNA]</scope>
    <source>
        <strain evidence="4">CGMCC 1.8711</strain>
    </source>
</reference>